<evidence type="ECO:0000313" key="10">
    <source>
        <dbReference type="Proteomes" id="UP001056429"/>
    </source>
</evidence>
<dbReference type="InterPro" id="IPR000522">
    <property type="entry name" value="ABC_transptr_permease_BtuC"/>
</dbReference>
<organism evidence="9 10">
    <name type="scientific">Oceanirhabdus seepicola</name>
    <dbReference type="NCBI Taxonomy" id="2828781"/>
    <lineage>
        <taxon>Bacteria</taxon>
        <taxon>Bacillati</taxon>
        <taxon>Bacillota</taxon>
        <taxon>Clostridia</taxon>
        <taxon>Eubacteriales</taxon>
        <taxon>Clostridiaceae</taxon>
        <taxon>Oceanirhabdus</taxon>
    </lineage>
</organism>
<feature type="transmembrane region" description="Helical" evidence="8">
    <location>
        <begin position="287"/>
        <end position="305"/>
    </location>
</feature>
<dbReference type="SUPFAM" id="SSF81345">
    <property type="entry name" value="ABC transporter involved in vitamin B12 uptake, BtuC"/>
    <property type="match status" value="1"/>
</dbReference>
<evidence type="ECO:0000313" key="9">
    <source>
        <dbReference type="EMBL" id="MCM1991855.1"/>
    </source>
</evidence>
<evidence type="ECO:0000256" key="7">
    <source>
        <dbReference type="ARBA" id="ARBA00023136"/>
    </source>
</evidence>
<keyword evidence="4" id="KW-1003">Cell membrane</keyword>
<protein>
    <submittedName>
        <fullName evidence="9">Iron ABC transporter permease</fullName>
    </submittedName>
</protein>
<dbReference type="EMBL" id="JAGSOJ010000004">
    <property type="protein sequence ID" value="MCM1991855.1"/>
    <property type="molecule type" value="Genomic_DNA"/>
</dbReference>
<evidence type="ECO:0000256" key="8">
    <source>
        <dbReference type="SAM" id="Phobius"/>
    </source>
</evidence>
<dbReference type="FunFam" id="1.10.3470.10:FF:000001">
    <property type="entry name" value="Vitamin B12 ABC transporter permease BtuC"/>
    <property type="match status" value="1"/>
</dbReference>
<dbReference type="Proteomes" id="UP001056429">
    <property type="component" value="Unassembled WGS sequence"/>
</dbReference>
<dbReference type="CDD" id="cd06550">
    <property type="entry name" value="TM_ABC_iron-siderophores_like"/>
    <property type="match status" value="1"/>
</dbReference>
<dbReference type="Pfam" id="PF01032">
    <property type="entry name" value="FecCD"/>
    <property type="match status" value="1"/>
</dbReference>
<name>A0A9J6P573_9CLOT</name>
<feature type="transmembrane region" description="Helical" evidence="8">
    <location>
        <begin position="67"/>
        <end position="88"/>
    </location>
</feature>
<proteinExistence type="inferred from homology"/>
<dbReference type="GO" id="GO:0033214">
    <property type="term" value="P:siderophore-iron import into cell"/>
    <property type="evidence" value="ECO:0007669"/>
    <property type="project" value="TreeGrafter"/>
</dbReference>
<evidence type="ECO:0000256" key="6">
    <source>
        <dbReference type="ARBA" id="ARBA00022989"/>
    </source>
</evidence>
<keyword evidence="5 8" id="KW-0812">Transmembrane</keyword>
<reference evidence="9" key="1">
    <citation type="journal article" date="2021" name="mSystems">
        <title>Bacteria and Archaea Synergistically Convert Glycine Betaine to Biogenic Methane in the Formosa Cold Seep of the South China Sea.</title>
        <authorList>
            <person name="Li L."/>
            <person name="Zhang W."/>
            <person name="Zhang S."/>
            <person name="Song L."/>
            <person name="Sun Q."/>
            <person name="Zhang H."/>
            <person name="Xiang H."/>
            <person name="Dong X."/>
        </authorList>
    </citation>
    <scope>NUCLEOTIDE SEQUENCE</scope>
    <source>
        <strain evidence="9">ZWT</strain>
    </source>
</reference>
<dbReference type="Gene3D" id="1.10.3470.10">
    <property type="entry name" value="ABC transporter involved in vitamin B12 uptake, BtuC"/>
    <property type="match status" value="1"/>
</dbReference>
<dbReference type="InterPro" id="IPR037294">
    <property type="entry name" value="ABC_BtuC-like"/>
</dbReference>
<dbReference type="PANTHER" id="PTHR30472">
    <property type="entry name" value="FERRIC ENTEROBACTIN TRANSPORT SYSTEM PERMEASE PROTEIN"/>
    <property type="match status" value="1"/>
</dbReference>
<sequence length="344" mass="36564">MYIGVSVLLLIILVFSILIAVTIGPADISIKSAYDIIVFKLFGIGNAETLSSGAVHDVIWLIRLPRVILAIAVGIGLSVVGIIMQAIVKNPLADPYILGISSGASLGATLAIMLGIGTIFGSNYVGVCAFIGSAAVSMLVLIIANIGGKANSVKLLLAGMAISSVCSAFSSFIVYYANDKEGMQSITYWLMGSLAGAEWSSIIFILPITIIGTIFFLTQYRTLNLMLLGDEVSITLGKNLHKYRLVYLTITSLIIGLVVYSSGMIGFVGLIIPHLVRMLFGTDHKKIIPIAALVGSIFLIWADVLARSIIPNTELPIGILISMIGAPCFIWLMIKKTYGFGGNS</sequence>
<dbReference type="PANTHER" id="PTHR30472:SF25">
    <property type="entry name" value="ABC TRANSPORTER PERMEASE PROTEIN MJ0876-RELATED"/>
    <property type="match status" value="1"/>
</dbReference>
<comment type="subcellular location">
    <subcellularLocation>
        <location evidence="1">Cell membrane</location>
        <topology evidence="1">Multi-pass membrane protein</topology>
    </subcellularLocation>
</comment>
<gene>
    <name evidence="9" type="ORF">KDK92_19115</name>
</gene>
<keyword evidence="7 8" id="KW-0472">Membrane</keyword>
<feature type="transmembrane region" description="Helical" evidence="8">
    <location>
        <begin position="155"/>
        <end position="177"/>
    </location>
</feature>
<feature type="transmembrane region" description="Helical" evidence="8">
    <location>
        <begin position="95"/>
        <end position="118"/>
    </location>
</feature>
<comment type="caution">
    <text evidence="9">The sequence shown here is derived from an EMBL/GenBank/DDBJ whole genome shotgun (WGS) entry which is preliminary data.</text>
</comment>
<keyword evidence="3" id="KW-0813">Transport</keyword>
<feature type="transmembrane region" description="Helical" evidence="8">
    <location>
        <begin position="197"/>
        <end position="217"/>
    </location>
</feature>
<evidence type="ECO:0000256" key="1">
    <source>
        <dbReference type="ARBA" id="ARBA00004651"/>
    </source>
</evidence>
<comment type="similarity">
    <text evidence="2">Belongs to the binding-protein-dependent transport system permease family. FecCD subfamily.</text>
</comment>
<evidence type="ECO:0000256" key="5">
    <source>
        <dbReference type="ARBA" id="ARBA00022692"/>
    </source>
</evidence>
<reference evidence="9" key="2">
    <citation type="submission" date="2021-04" db="EMBL/GenBank/DDBJ databases">
        <authorList>
            <person name="Dong X."/>
        </authorList>
    </citation>
    <scope>NUCLEOTIDE SEQUENCE</scope>
    <source>
        <strain evidence="9">ZWT</strain>
    </source>
</reference>
<accession>A0A9J6P573</accession>
<dbReference type="GO" id="GO:0005886">
    <property type="term" value="C:plasma membrane"/>
    <property type="evidence" value="ECO:0007669"/>
    <property type="project" value="UniProtKB-SubCell"/>
</dbReference>
<evidence type="ECO:0000256" key="4">
    <source>
        <dbReference type="ARBA" id="ARBA00022475"/>
    </source>
</evidence>
<feature type="transmembrane region" description="Helical" evidence="8">
    <location>
        <begin position="245"/>
        <end position="275"/>
    </location>
</feature>
<feature type="transmembrane region" description="Helical" evidence="8">
    <location>
        <begin position="317"/>
        <end position="334"/>
    </location>
</feature>
<feature type="transmembrane region" description="Helical" evidence="8">
    <location>
        <begin position="124"/>
        <end position="143"/>
    </location>
</feature>
<keyword evidence="10" id="KW-1185">Reference proteome</keyword>
<keyword evidence="6 8" id="KW-1133">Transmembrane helix</keyword>
<evidence type="ECO:0000256" key="3">
    <source>
        <dbReference type="ARBA" id="ARBA00022448"/>
    </source>
</evidence>
<dbReference type="GO" id="GO:0022857">
    <property type="term" value="F:transmembrane transporter activity"/>
    <property type="evidence" value="ECO:0007669"/>
    <property type="project" value="InterPro"/>
</dbReference>
<evidence type="ECO:0000256" key="2">
    <source>
        <dbReference type="ARBA" id="ARBA00007935"/>
    </source>
</evidence>
<dbReference type="AlphaFoldDB" id="A0A9J6P573"/>